<keyword evidence="3" id="KW-0540">Nuclease</keyword>
<feature type="region of interest" description="Disordered" evidence="1">
    <location>
        <begin position="349"/>
        <end position="372"/>
    </location>
</feature>
<dbReference type="GO" id="GO:0006139">
    <property type="term" value="P:nucleobase-containing compound metabolic process"/>
    <property type="evidence" value="ECO:0007669"/>
    <property type="project" value="InterPro"/>
</dbReference>
<dbReference type="PANTHER" id="PTHR47649:SF1">
    <property type="entry name" value="RIBONUCLEASE D"/>
    <property type="match status" value="1"/>
</dbReference>
<dbReference type="InterPro" id="IPR002121">
    <property type="entry name" value="HRDC_dom"/>
</dbReference>
<dbReference type="InterPro" id="IPR044876">
    <property type="entry name" value="HRDC_dom_sf"/>
</dbReference>
<dbReference type="GO" id="GO:0003676">
    <property type="term" value="F:nucleic acid binding"/>
    <property type="evidence" value="ECO:0007669"/>
    <property type="project" value="InterPro"/>
</dbReference>
<dbReference type="SUPFAM" id="SSF53098">
    <property type="entry name" value="Ribonuclease H-like"/>
    <property type="match status" value="1"/>
</dbReference>
<evidence type="ECO:0000256" key="1">
    <source>
        <dbReference type="SAM" id="MobiDB-lite"/>
    </source>
</evidence>
<dbReference type="Pfam" id="PF01612">
    <property type="entry name" value="DNA_pol_A_exo1"/>
    <property type="match status" value="1"/>
</dbReference>
<evidence type="ECO:0000313" key="3">
    <source>
        <dbReference type="EMBL" id="GEL97007.1"/>
    </source>
</evidence>
<dbReference type="EMBL" id="BJWH01000002">
    <property type="protein sequence ID" value="GEL97007.1"/>
    <property type="molecule type" value="Genomic_DNA"/>
</dbReference>
<dbReference type="GO" id="GO:0000166">
    <property type="term" value="F:nucleotide binding"/>
    <property type="evidence" value="ECO:0007669"/>
    <property type="project" value="InterPro"/>
</dbReference>
<name>A0A511JG90_9CELL</name>
<dbReference type="Proteomes" id="UP000321049">
    <property type="component" value="Unassembled WGS sequence"/>
</dbReference>
<dbReference type="GO" id="GO:0008408">
    <property type="term" value="F:3'-5' exonuclease activity"/>
    <property type="evidence" value="ECO:0007669"/>
    <property type="project" value="InterPro"/>
</dbReference>
<dbReference type="InterPro" id="IPR041605">
    <property type="entry name" value="Exo_C"/>
</dbReference>
<dbReference type="SUPFAM" id="SSF47819">
    <property type="entry name" value="HRDC-like"/>
    <property type="match status" value="1"/>
</dbReference>
<sequence>MPSGWKYLSASAACTEASASSLTVDLMRPEVTTGAPAEGPVPPPTPDPDVEADLPQITMLTEPADGIPAVVETPEALAAVVAAFGAGTGPVAVDAERASGYRYGQRTYLVQLRREGAGTALIDPIAVPDLSSLSEALVGVEWVLHAASQDLPGLAEQGLRPSRVFDTELGARLLGLDRVGLAAVVADALGLGLAKEHSAVDWSTRPLPSEWLRYAALDVEVLVELREVLAERLAVAGKAEWAAQEFEAVRTAPVPPPRVEPWRRVSGLHAIRDARRLAVVRELWLTRDQNARTRDISPGRVLPDHAIVAAAQALPRSVPELTALPAFAGKGTRRRAALWQAAVDRGLATPDADLPSVRGPKSDAPPPPRAWAEKDPAAAARLVAAREVVVALSATHEVPAENLLQPDLLRRLCWTPPATLDVEGISGFLRAGGARPWQIGLVAQPLADAFEALPRD</sequence>
<dbReference type="SMART" id="SM00474">
    <property type="entry name" value="35EXOc"/>
    <property type="match status" value="1"/>
</dbReference>
<dbReference type="AlphaFoldDB" id="A0A511JG90"/>
<dbReference type="PANTHER" id="PTHR47649">
    <property type="entry name" value="RIBONUCLEASE D"/>
    <property type="match status" value="1"/>
</dbReference>
<accession>A0A511JG90</accession>
<dbReference type="InterPro" id="IPR051086">
    <property type="entry name" value="RNase_D-like"/>
</dbReference>
<dbReference type="InterPro" id="IPR012337">
    <property type="entry name" value="RNaseH-like_sf"/>
</dbReference>
<dbReference type="InterPro" id="IPR002562">
    <property type="entry name" value="3'-5'_exonuclease_dom"/>
</dbReference>
<dbReference type="SMART" id="SM00341">
    <property type="entry name" value="HRDC"/>
    <property type="match status" value="1"/>
</dbReference>
<dbReference type="CDD" id="cd06142">
    <property type="entry name" value="RNaseD_exo"/>
    <property type="match status" value="1"/>
</dbReference>
<dbReference type="Pfam" id="PF00570">
    <property type="entry name" value="HRDC"/>
    <property type="match status" value="1"/>
</dbReference>
<evidence type="ECO:0000259" key="2">
    <source>
        <dbReference type="PROSITE" id="PS50967"/>
    </source>
</evidence>
<dbReference type="InterPro" id="IPR036397">
    <property type="entry name" value="RNaseH_sf"/>
</dbReference>
<evidence type="ECO:0000313" key="4">
    <source>
        <dbReference type="Proteomes" id="UP000321049"/>
    </source>
</evidence>
<protein>
    <submittedName>
        <fullName evidence="3">3'-5' exonuclease</fullName>
    </submittedName>
</protein>
<dbReference type="PROSITE" id="PS50967">
    <property type="entry name" value="HRDC"/>
    <property type="match status" value="1"/>
</dbReference>
<feature type="domain" description="HRDC" evidence="2">
    <location>
        <begin position="273"/>
        <end position="353"/>
    </location>
</feature>
<dbReference type="Gene3D" id="3.30.420.10">
    <property type="entry name" value="Ribonuclease H-like superfamily/Ribonuclease H"/>
    <property type="match status" value="1"/>
</dbReference>
<dbReference type="Gene3D" id="1.10.150.80">
    <property type="entry name" value="HRDC domain"/>
    <property type="match status" value="2"/>
</dbReference>
<keyword evidence="4" id="KW-1185">Reference proteome</keyword>
<keyword evidence="3" id="KW-0378">Hydrolase</keyword>
<dbReference type="Pfam" id="PF18305">
    <property type="entry name" value="DNA_pol_A_exoN"/>
    <property type="match status" value="1"/>
</dbReference>
<keyword evidence="3" id="KW-0269">Exonuclease</keyword>
<comment type="caution">
    <text evidence="3">The sequence shown here is derived from an EMBL/GenBank/DDBJ whole genome shotgun (WGS) entry which is preliminary data.</text>
</comment>
<dbReference type="InterPro" id="IPR010997">
    <property type="entry name" value="HRDC-like_sf"/>
</dbReference>
<reference evidence="3 4" key="1">
    <citation type="submission" date="2019-07" db="EMBL/GenBank/DDBJ databases">
        <title>Whole genome shotgun sequence of Cellulomonas terrae NBRC 100819.</title>
        <authorList>
            <person name="Hosoyama A."/>
            <person name="Uohara A."/>
            <person name="Ohji S."/>
            <person name="Ichikawa N."/>
        </authorList>
    </citation>
    <scope>NUCLEOTIDE SEQUENCE [LARGE SCALE GENOMIC DNA]</scope>
    <source>
        <strain evidence="3 4">NBRC 100819</strain>
    </source>
</reference>
<organism evidence="3 4">
    <name type="scientific">Cellulomonas terrae</name>
    <dbReference type="NCBI Taxonomy" id="311234"/>
    <lineage>
        <taxon>Bacteria</taxon>
        <taxon>Bacillati</taxon>
        <taxon>Actinomycetota</taxon>
        <taxon>Actinomycetes</taxon>
        <taxon>Micrococcales</taxon>
        <taxon>Cellulomonadaceae</taxon>
        <taxon>Cellulomonas</taxon>
    </lineage>
</organism>
<gene>
    <name evidence="3" type="ORF">CTE05_05540</name>
</gene>
<proteinExistence type="predicted"/>